<keyword evidence="3" id="KW-1185">Reference proteome</keyword>
<sequence length="284" mass="32408">MQNNSASTKVTGESDHSPRLNFGENRKGVLSAFDFRNGKILNPKTPALYGTLDEVNEAIAMLRDPDLIRTNSEVEWEKKKQAKSSPSVVGVRKVYDLVHNDPHGGLSYFYYTASDDPSTRTPRDRSAYLYWMGYKSPVMVRALELTWKYVRDEGLRVLIYVDTLRLLCITVGLFRLASSSFDTVTVRPDHDANEKNKVIAARNDHETFVGNVNTMRTGVNMHGCCSKGLSLNWLMNAKSMLQIIERLIRINQDNPMTFHLLKTKNSYHDNIERICCIKWANHAF</sequence>
<reference evidence="2" key="1">
    <citation type="submission" date="2022-09" db="EMBL/GenBank/DDBJ databases">
        <title>Fusarium specimens isolated from Avocado Roots.</title>
        <authorList>
            <person name="Stajich J."/>
            <person name="Roper C."/>
            <person name="Heimlech-Rivalta G."/>
        </authorList>
    </citation>
    <scope>NUCLEOTIDE SEQUENCE</scope>
    <source>
        <strain evidence="2">CF00095</strain>
    </source>
</reference>
<feature type="compositionally biased region" description="Polar residues" evidence="1">
    <location>
        <begin position="1"/>
        <end position="11"/>
    </location>
</feature>
<dbReference type="SUPFAM" id="SSF52540">
    <property type="entry name" value="P-loop containing nucleoside triphosphate hydrolases"/>
    <property type="match status" value="1"/>
</dbReference>
<accession>A0ABQ8QXU6</accession>
<feature type="region of interest" description="Disordered" evidence="1">
    <location>
        <begin position="1"/>
        <end position="23"/>
    </location>
</feature>
<proteinExistence type="predicted"/>
<dbReference type="Proteomes" id="UP001152024">
    <property type="component" value="Unassembled WGS sequence"/>
</dbReference>
<evidence type="ECO:0000313" key="3">
    <source>
        <dbReference type="Proteomes" id="UP001152024"/>
    </source>
</evidence>
<organism evidence="2 3">
    <name type="scientific">Fusarium equiseti</name>
    <name type="common">Fusarium scirpi</name>
    <dbReference type="NCBI Taxonomy" id="61235"/>
    <lineage>
        <taxon>Eukaryota</taxon>
        <taxon>Fungi</taxon>
        <taxon>Dikarya</taxon>
        <taxon>Ascomycota</taxon>
        <taxon>Pezizomycotina</taxon>
        <taxon>Sordariomycetes</taxon>
        <taxon>Hypocreomycetidae</taxon>
        <taxon>Hypocreales</taxon>
        <taxon>Nectriaceae</taxon>
        <taxon>Fusarium</taxon>
        <taxon>Fusarium incarnatum-equiseti species complex</taxon>
    </lineage>
</organism>
<evidence type="ECO:0000256" key="1">
    <source>
        <dbReference type="SAM" id="MobiDB-lite"/>
    </source>
</evidence>
<evidence type="ECO:0000313" key="2">
    <source>
        <dbReference type="EMBL" id="KAJ4114786.1"/>
    </source>
</evidence>
<dbReference type="Gene3D" id="3.40.50.300">
    <property type="entry name" value="P-loop containing nucleotide triphosphate hydrolases"/>
    <property type="match status" value="1"/>
</dbReference>
<dbReference type="EMBL" id="JAOQBH010000028">
    <property type="protein sequence ID" value="KAJ4114786.1"/>
    <property type="molecule type" value="Genomic_DNA"/>
</dbReference>
<dbReference type="InterPro" id="IPR027417">
    <property type="entry name" value="P-loop_NTPase"/>
</dbReference>
<name>A0ABQ8QXU6_FUSEQ</name>
<comment type="caution">
    <text evidence="2">The sequence shown here is derived from an EMBL/GenBank/DDBJ whole genome shotgun (WGS) entry which is preliminary data.</text>
</comment>
<gene>
    <name evidence="2" type="ORF">NW768_011340</name>
</gene>
<protein>
    <submittedName>
        <fullName evidence="2">Uncharacterized protein</fullName>
    </submittedName>
</protein>